<evidence type="ECO:0000256" key="1">
    <source>
        <dbReference type="ARBA" id="ARBA00010574"/>
    </source>
</evidence>
<dbReference type="GO" id="GO:0005737">
    <property type="term" value="C:cytoplasm"/>
    <property type="evidence" value="ECO:0007669"/>
    <property type="project" value="UniProtKB-SubCell"/>
</dbReference>
<reference evidence="4" key="1">
    <citation type="submission" date="2016-11" db="EMBL/GenBank/DDBJ databases">
        <authorList>
            <person name="Varghese N."/>
            <person name="Submissions S."/>
        </authorList>
    </citation>
    <scope>NUCLEOTIDE SEQUENCE [LARGE SCALE GENOMIC DNA]</scope>
    <source>
        <strain evidence="4">DSM 17957</strain>
    </source>
</reference>
<dbReference type="InterPro" id="IPR004394">
    <property type="entry name" value="Iojap/RsfS/C7orf30"/>
</dbReference>
<dbReference type="EMBL" id="FQZV01000003">
    <property type="protein sequence ID" value="SHI50568.1"/>
    <property type="molecule type" value="Genomic_DNA"/>
</dbReference>
<dbReference type="OrthoDB" id="9793681at2"/>
<proteinExistence type="inferred from homology"/>
<sequence>MIEELKDIAMEIGKIADNKKGQDIVILDIRRISSFADYFVIISGTSTRHVKALADEIEDQMKAKGLDLNHKEGYDTGTWILMDYNAVIVHVFTEEQRNFYNIERVWRDALQLSIDM</sequence>
<dbReference type="HAMAP" id="MF_01477">
    <property type="entry name" value="Iojap_RsfS"/>
    <property type="match status" value="1"/>
</dbReference>
<dbReference type="InterPro" id="IPR043519">
    <property type="entry name" value="NT_sf"/>
</dbReference>
<dbReference type="SUPFAM" id="SSF81301">
    <property type="entry name" value="Nucleotidyltransferase"/>
    <property type="match status" value="1"/>
</dbReference>
<keyword evidence="2" id="KW-0678">Repressor</keyword>
<comment type="subcellular location">
    <subcellularLocation>
        <location evidence="2">Cytoplasm</location>
    </subcellularLocation>
</comment>
<dbReference type="PANTHER" id="PTHR21043">
    <property type="entry name" value="IOJAP SUPERFAMILY ORTHOLOG"/>
    <property type="match status" value="1"/>
</dbReference>
<evidence type="ECO:0000256" key="2">
    <source>
        <dbReference type="HAMAP-Rule" id="MF_01477"/>
    </source>
</evidence>
<organism evidence="3 4">
    <name type="scientific">Geosporobacter subterraneus DSM 17957</name>
    <dbReference type="NCBI Taxonomy" id="1121919"/>
    <lineage>
        <taxon>Bacteria</taxon>
        <taxon>Bacillati</taxon>
        <taxon>Bacillota</taxon>
        <taxon>Clostridia</taxon>
        <taxon>Peptostreptococcales</taxon>
        <taxon>Thermotaleaceae</taxon>
        <taxon>Geosporobacter</taxon>
    </lineage>
</organism>
<dbReference type="RefSeq" id="WP_110939338.1">
    <property type="nucleotide sequence ID" value="NZ_FQZV01000003.1"/>
</dbReference>
<dbReference type="AlphaFoldDB" id="A0A1M6BPT8"/>
<keyword evidence="4" id="KW-1185">Reference proteome</keyword>
<dbReference type="Pfam" id="PF02410">
    <property type="entry name" value="RsfS"/>
    <property type="match status" value="1"/>
</dbReference>
<dbReference type="NCBIfam" id="TIGR00090">
    <property type="entry name" value="rsfS_iojap_ybeB"/>
    <property type="match status" value="1"/>
</dbReference>
<keyword evidence="2" id="KW-0810">Translation regulation</keyword>
<dbReference type="GO" id="GO:0042256">
    <property type="term" value="P:cytosolic ribosome assembly"/>
    <property type="evidence" value="ECO:0007669"/>
    <property type="project" value="UniProtKB-UniRule"/>
</dbReference>
<comment type="function">
    <text evidence="2">Functions as a ribosomal silencing factor. Interacts with ribosomal protein uL14 (rplN), blocking formation of intersubunit bridge B8. Prevents association of the 30S and 50S ribosomal subunits and the formation of functional ribosomes, thus repressing translation.</text>
</comment>
<dbReference type="GO" id="GO:0090071">
    <property type="term" value="P:negative regulation of ribosome biogenesis"/>
    <property type="evidence" value="ECO:0007669"/>
    <property type="project" value="UniProtKB-UniRule"/>
</dbReference>
<accession>A0A1M6BPT8</accession>
<comment type="subunit">
    <text evidence="2">Interacts with ribosomal protein uL14 (rplN).</text>
</comment>
<protein>
    <recommendedName>
        <fullName evidence="2">Ribosomal silencing factor RsfS</fullName>
    </recommendedName>
</protein>
<dbReference type="Proteomes" id="UP000184536">
    <property type="component" value="Unassembled WGS sequence"/>
</dbReference>
<evidence type="ECO:0000313" key="4">
    <source>
        <dbReference type="Proteomes" id="UP000184536"/>
    </source>
</evidence>
<comment type="similarity">
    <text evidence="1 2">Belongs to the Iojap/RsfS family.</text>
</comment>
<dbReference type="GO" id="GO:0017148">
    <property type="term" value="P:negative regulation of translation"/>
    <property type="evidence" value="ECO:0007669"/>
    <property type="project" value="UniProtKB-UniRule"/>
</dbReference>
<name>A0A1M6BPT8_9FIRM</name>
<dbReference type="Gene3D" id="3.30.460.10">
    <property type="entry name" value="Beta Polymerase, domain 2"/>
    <property type="match status" value="1"/>
</dbReference>
<dbReference type="GO" id="GO:0043023">
    <property type="term" value="F:ribosomal large subunit binding"/>
    <property type="evidence" value="ECO:0007669"/>
    <property type="project" value="TreeGrafter"/>
</dbReference>
<keyword evidence="2" id="KW-0963">Cytoplasm</keyword>
<evidence type="ECO:0000313" key="3">
    <source>
        <dbReference type="EMBL" id="SHI50568.1"/>
    </source>
</evidence>
<dbReference type="PANTHER" id="PTHR21043:SF0">
    <property type="entry name" value="MITOCHONDRIAL ASSEMBLY OF RIBOSOMAL LARGE SUBUNIT PROTEIN 1"/>
    <property type="match status" value="1"/>
</dbReference>
<gene>
    <name evidence="2" type="primary">rsfS</name>
    <name evidence="3" type="ORF">SAMN02745975_00010</name>
</gene>
<dbReference type="STRING" id="1121919.SAMN02745975_00010"/>